<evidence type="ECO:0000313" key="2">
    <source>
        <dbReference type="EMBL" id="TDP98200.1"/>
    </source>
</evidence>
<keyword evidence="1" id="KW-0812">Transmembrane</keyword>
<reference evidence="2 3" key="1">
    <citation type="submission" date="2019-03" db="EMBL/GenBank/DDBJ databases">
        <title>Genomic Encyclopedia of Type Strains, Phase IV (KMG-IV): sequencing the most valuable type-strain genomes for metagenomic binning, comparative biology and taxonomic classification.</title>
        <authorList>
            <person name="Goeker M."/>
        </authorList>
    </citation>
    <scope>NUCLEOTIDE SEQUENCE [LARGE SCALE GENOMIC DNA]</scope>
    <source>
        <strain evidence="2 3">DSM 45361</strain>
    </source>
</reference>
<dbReference type="SUPFAM" id="SSF51445">
    <property type="entry name" value="(Trans)glycosidases"/>
    <property type="match status" value="1"/>
</dbReference>
<feature type="transmembrane region" description="Helical" evidence="1">
    <location>
        <begin position="875"/>
        <end position="895"/>
    </location>
</feature>
<dbReference type="AlphaFoldDB" id="A0A4R6SDY7"/>
<dbReference type="OrthoDB" id="339499at2"/>
<feature type="transmembrane region" description="Helical" evidence="1">
    <location>
        <begin position="705"/>
        <end position="724"/>
    </location>
</feature>
<keyword evidence="1" id="KW-0472">Membrane</keyword>
<comment type="caution">
    <text evidence="2">The sequence shown here is derived from an EMBL/GenBank/DDBJ whole genome shotgun (WGS) entry which is preliminary data.</text>
</comment>
<keyword evidence="1" id="KW-1133">Transmembrane helix</keyword>
<feature type="transmembrane region" description="Helical" evidence="1">
    <location>
        <begin position="780"/>
        <end position="798"/>
    </location>
</feature>
<feature type="transmembrane region" description="Helical" evidence="1">
    <location>
        <begin position="845"/>
        <end position="866"/>
    </location>
</feature>
<dbReference type="Proteomes" id="UP000295444">
    <property type="component" value="Unassembled WGS sequence"/>
</dbReference>
<feature type="transmembrane region" description="Helical" evidence="1">
    <location>
        <begin position="928"/>
        <end position="949"/>
    </location>
</feature>
<evidence type="ECO:0000313" key="3">
    <source>
        <dbReference type="Proteomes" id="UP000295444"/>
    </source>
</evidence>
<keyword evidence="3" id="KW-1185">Reference proteome</keyword>
<organism evidence="2 3">
    <name type="scientific">Labedaea rhizosphaerae</name>
    <dbReference type="NCBI Taxonomy" id="598644"/>
    <lineage>
        <taxon>Bacteria</taxon>
        <taxon>Bacillati</taxon>
        <taxon>Actinomycetota</taxon>
        <taxon>Actinomycetes</taxon>
        <taxon>Pseudonocardiales</taxon>
        <taxon>Pseudonocardiaceae</taxon>
        <taxon>Labedaea</taxon>
    </lineage>
</organism>
<name>A0A4R6SDY7_LABRH</name>
<feature type="transmembrane region" description="Helical" evidence="1">
    <location>
        <begin position="754"/>
        <end position="774"/>
    </location>
</feature>
<dbReference type="GO" id="GO:0016787">
    <property type="term" value="F:hydrolase activity"/>
    <property type="evidence" value="ECO:0007669"/>
    <property type="project" value="UniProtKB-KW"/>
</dbReference>
<keyword evidence="2" id="KW-0378">Hydrolase</keyword>
<gene>
    <name evidence="2" type="ORF">EV186_1031181</name>
</gene>
<feature type="transmembrane region" description="Helical" evidence="1">
    <location>
        <begin position="805"/>
        <end position="825"/>
    </location>
</feature>
<protein>
    <submittedName>
        <fullName evidence="2">Glycosyl hydrolase family 67</fullName>
    </submittedName>
</protein>
<accession>A0A4R6SDY7</accession>
<dbReference type="InterPro" id="IPR017853">
    <property type="entry name" value="GH"/>
</dbReference>
<sequence>MRRPWLPSAVVPGAVVLVLLALGAGVALAVGSALGLSFHPAAVPVERPVAAPAPAGPAAVVGKVEAPDDPVIQAAARTVPVKPGGPTLQVSVTPTPGGFRLTGHTLQAATPADAATALYAIADRVRSAEPLTTVVPPRLGLRLTDLGSVGITPDPAAFAAGTDYSLATSPLRDAIRPGPPYLDPAAVSRLSGQFRQLVDHDLAQGYNGVVVSGFLEYLTFGDAVYPAGDQHRDRARAMVAVLGPVWRYAHDKGMKVFFAADMVTETPPLKAYLDRSGQSVEDPGFWRIYQAGLAEFFRALPYADGLMIRIGEGGDVYKTPGQDISSSIGVTTPKAVRTMLTALLDTAGRAGKDIIFRSWTVGVGAVGDLHTNPASYDEVLGGLHDPHLIVSTKYTAGDFYSHLPLNETLLRGDQRRIVEFQARREFEGFGSLPNDLGAVEQQALQRFLAANPHIEGVWNWTQDGGPLRAGPMSLHLRAGFWQLADLNTYVTARLAADPSGNPGQYTADWVRQTFSTDPATVRALTQVFALSREAITKGLYIGPYADQTVKALGLSPPPMMWIFEWDIVTGDSAALDSIYAVSAGHLDEAIAEGDQAIAAVGRMRALVDSTPAGSWRDPVLRQRFVATLDYETSLFDTLGAYRTMVLRHAQWLSTGQAYDEWKAAEGRYQALRADHVRRYAGNVDLPAYNFTAADLGSARADRDPVMAWLARGLLAALVVGLVAGHRTTVVRALWTGATQPWRLAPEPVTRTDRVLVIAIPAVAVVLSRAIFTWFASPAHLVLTLGSWLLYALVLRSLVRRVDAFALWAALGGAALLRTVILLLGLVARGPGKLWFEFWTDPGVRLYYLTVAFAAFLWVFVACGAAMRGRQPAGRVLIAVGVPAAVFGGLVSLIGLEQALTWWNDQLAVLPWGLSRILGLTVYLGIPEWLPVAVAGFGLALILAGGLTTWTGRRRAATLGA</sequence>
<proteinExistence type="predicted"/>
<evidence type="ECO:0000256" key="1">
    <source>
        <dbReference type="SAM" id="Phobius"/>
    </source>
</evidence>
<dbReference type="EMBL" id="SNXZ01000003">
    <property type="protein sequence ID" value="TDP98200.1"/>
    <property type="molecule type" value="Genomic_DNA"/>
</dbReference>